<dbReference type="EMBL" id="LNIX01000001">
    <property type="protein sequence ID" value="OXA64904.1"/>
    <property type="molecule type" value="Genomic_DNA"/>
</dbReference>
<evidence type="ECO:0008006" key="4">
    <source>
        <dbReference type="Google" id="ProtNLM"/>
    </source>
</evidence>
<dbReference type="Proteomes" id="UP000198287">
    <property type="component" value="Unassembled WGS sequence"/>
</dbReference>
<evidence type="ECO:0000313" key="2">
    <source>
        <dbReference type="EMBL" id="OXA64904.1"/>
    </source>
</evidence>
<proteinExistence type="predicted"/>
<accession>A0A226F635</accession>
<organism evidence="2 3">
    <name type="scientific">Folsomia candida</name>
    <name type="common">Springtail</name>
    <dbReference type="NCBI Taxonomy" id="158441"/>
    <lineage>
        <taxon>Eukaryota</taxon>
        <taxon>Metazoa</taxon>
        <taxon>Ecdysozoa</taxon>
        <taxon>Arthropoda</taxon>
        <taxon>Hexapoda</taxon>
        <taxon>Collembola</taxon>
        <taxon>Entomobryomorpha</taxon>
        <taxon>Isotomoidea</taxon>
        <taxon>Isotomidae</taxon>
        <taxon>Proisotominae</taxon>
        <taxon>Folsomia</taxon>
    </lineage>
</organism>
<feature type="compositionally biased region" description="Basic residues" evidence="1">
    <location>
        <begin position="326"/>
        <end position="338"/>
    </location>
</feature>
<evidence type="ECO:0000256" key="1">
    <source>
        <dbReference type="SAM" id="MobiDB-lite"/>
    </source>
</evidence>
<comment type="caution">
    <text evidence="2">The sequence shown here is derived from an EMBL/GenBank/DDBJ whole genome shotgun (WGS) entry which is preliminary data.</text>
</comment>
<keyword evidence="3" id="KW-1185">Reference proteome</keyword>
<protein>
    <recommendedName>
        <fullName evidence="4">F-box domain-containing protein</fullName>
    </recommendedName>
</protein>
<reference evidence="2 3" key="1">
    <citation type="submission" date="2015-12" db="EMBL/GenBank/DDBJ databases">
        <title>The genome of Folsomia candida.</title>
        <authorList>
            <person name="Faddeeva A."/>
            <person name="Derks M.F."/>
            <person name="Anvar Y."/>
            <person name="Smit S."/>
            <person name="Van Straalen N."/>
            <person name="Roelofs D."/>
        </authorList>
    </citation>
    <scope>NUCLEOTIDE SEQUENCE [LARGE SCALE GENOMIC DNA]</scope>
    <source>
        <strain evidence="2 3">VU population</strain>
        <tissue evidence="2">Whole body</tissue>
    </source>
</reference>
<gene>
    <name evidence="2" type="ORF">Fcan01_00533</name>
</gene>
<feature type="region of interest" description="Disordered" evidence="1">
    <location>
        <begin position="317"/>
        <end position="338"/>
    </location>
</feature>
<sequence length="338" mass="39264">MRYTVYPTEALDLIMSRLTTIRLIDKENEMEKSARSVFMNHVILTAIFTHLPTSALKTARLVCQLWESIATPFLGEKSVLVPTKMFPCCKSARIPYVNPKLVRNIRLDNHCRTGECKGDGKDIDQRHDFLCKIKNNAGLSVNPSLQKVFDNLSTRYSEHIEQVRLRLIAEYIPRSKDRTRSVIHLACYNFSELPNICLVTIERPSSIRGQAMEIKFDKRLPVPSELKKLYLYPCAIHLQHTGPFNSSEKLMILSEEEEKLSKPKAVKERRRDNIPRRDEVMETVKVTYEVVKIFEETLVPIDVPVLPPVPYNTRKEMKRAVQARPPVRKYRLHQPRRN</sequence>
<dbReference type="AlphaFoldDB" id="A0A226F635"/>
<evidence type="ECO:0000313" key="3">
    <source>
        <dbReference type="Proteomes" id="UP000198287"/>
    </source>
</evidence>
<name>A0A226F635_FOLCA</name>